<feature type="compositionally biased region" description="Basic and acidic residues" evidence="1">
    <location>
        <begin position="194"/>
        <end position="206"/>
    </location>
</feature>
<evidence type="ECO:0000313" key="2">
    <source>
        <dbReference type="EMBL" id="RLP74815.1"/>
    </source>
</evidence>
<dbReference type="Pfam" id="PF13830">
    <property type="entry name" value="DUF4192"/>
    <property type="match status" value="1"/>
</dbReference>
<feature type="region of interest" description="Disordered" evidence="1">
    <location>
        <begin position="191"/>
        <end position="222"/>
    </location>
</feature>
<dbReference type="OrthoDB" id="4954868at2"/>
<sequence length="222" mass="24001">MENYHAHTPQDFLRVLPRLLGFAPRRCVLLVAFRGGRTSGLLRFALPTPQLATPAVPDSAAELVDGLVSVAPFACTHEVLLSEIHGGASIAGSPPRGLPDRALRDRACTMMGHFCRIPDADQILPVIYTDRGIGRLRLAEALPWRAFMHELLSHAEIAGFGVRDALVVTPTHWGHYLAAPTESAVHRLARTPARPHETPRPTRTTRDAPTGAEGRGGLSAQA</sequence>
<dbReference type="AlphaFoldDB" id="A0A3L7A431"/>
<keyword evidence="3" id="KW-1185">Reference proteome</keyword>
<evidence type="ECO:0000313" key="3">
    <source>
        <dbReference type="Proteomes" id="UP000272503"/>
    </source>
</evidence>
<reference evidence="2 3" key="1">
    <citation type="submission" date="2018-10" db="EMBL/GenBank/DDBJ databases">
        <authorList>
            <person name="Li J."/>
        </authorList>
    </citation>
    <scope>NUCLEOTIDE SEQUENCE [LARGE SCALE GENOMIC DNA]</scope>
    <source>
        <strain evidence="2 3">IF 016277</strain>
    </source>
</reference>
<protein>
    <submittedName>
        <fullName evidence="2">DUF4192 family protein</fullName>
    </submittedName>
</protein>
<dbReference type="InterPro" id="IPR025447">
    <property type="entry name" value="DUF4192"/>
</dbReference>
<organism evidence="2 3">
    <name type="scientific">Mycetocola tolaasinivorans</name>
    <dbReference type="NCBI Taxonomy" id="76635"/>
    <lineage>
        <taxon>Bacteria</taxon>
        <taxon>Bacillati</taxon>
        <taxon>Actinomycetota</taxon>
        <taxon>Actinomycetes</taxon>
        <taxon>Micrococcales</taxon>
        <taxon>Microbacteriaceae</taxon>
        <taxon>Mycetocola</taxon>
    </lineage>
</organism>
<proteinExistence type="predicted"/>
<dbReference type="Proteomes" id="UP000272503">
    <property type="component" value="Unassembled WGS sequence"/>
</dbReference>
<gene>
    <name evidence="2" type="ORF">D9V32_12305</name>
</gene>
<evidence type="ECO:0000256" key="1">
    <source>
        <dbReference type="SAM" id="MobiDB-lite"/>
    </source>
</evidence>
<accession>A0A3L7A431</accession>
<dbReference type="RefSeq" id="WP_121649215.1">
    <property type="nucleotide sequence ID" value="NZ_RCUX01000009.1"/>
</dbReference>
<feature type="compositionally biased region" description="Gly residues" evidence="1">
    <location>
        <begin position="213"/>
        <end position="222"/>
    </location>
</feature>
<name>A0A3L7A431_9MICO</name>
<comment type="caution">
    <text evidence="2">The sequence shown here is derived from an EMBL/GenBank/DDBJ whole genome shotgun (WGS) entry which is preliminary data.</text>
</comment>
<dbReference type="EMBL" id="RCUX01000009">
    <property type="protein sequence ID" value="RLP74815.1"/>
    <property type="molecule type" value="Genomic_DNA"/>
</dbReference>